<proteinExistence type="predicted"/>
<dbReference type="Pfam" id="PF08238">
    <property type="entry name" value="Sel1"/>
    <property type="match status" value="3"/>
</dbReference>
<dbReference type="GO" id="GO:0004674">
    <property type="term" value="F:protein serine/threonine kinase activity"/>
    <property type="evidence" value="ECO:0007669"/>
    <property type="project" value="TreeGrafter"/>
</dbReference>
<dbReference type="Pfam" id="PF07714">
    <property type="entry name" value="PK_Tyr_Ser-Thr"/>
    <property type="match status" value="1"/>
</dbReference>
<dbReference type="AlphaFoldDB" id="A0A397U1D9"/>
<dbReference type="Proteomes" id="UP000266673">
    <property type="component" value="Unassembled WGS sequence"/>
</dbReference>
<evidence type="ECO:0000313" key="5">
    <source>
        <dbReference type="Proteomes" id="UP000266673"/>
    </source>
</evidence>
<dbReference type="InterPro" id="IPR000719">
    <property type="entry name" value="Prot_kinase_dom"/>
</dbReference>
<organism evidence="4 5">
    <name type="scientific">Gigaspora rosea</name>
    <dbReference type="NCBI Taxonomy" id="44941"/>
    <lineage>
        <taxon>Eukaryota</taxon>
        <taxon>Fungi</taxon>
        <taxon>Fungi incertae sedis</taxon>
        <taxon>Mucoromycota</taxon>
        <taxon>Glomeromycotina</taxon>
        <taxon>Glomeromycetes</taxon>
        <taxon>Diversisporales</taxon>
        <taxon>Gigasporaceae</taxon>
        <taxon>Gigaspora</taxon>
    </lineage>
</organism>
<comment type="caution">
    <text evidence="4">The sequence shown here is derived from an EMBL/GenBank/DDBJ whole genome shotgun (WGS) entry which is preliminary data.</text>
</comment>
<dbReference type="Gene3D" id="1.25.40.10">
    <property type="entry name" value="Tetratricopeptide repeat domain"/>
    <property type="match status" value="1"/>
</dbReference>
<reference evidence="4 5" key="1">
    <citation type="submission" date="2018-06" db="EMBL/GenBank/DDBJ databases">
        <title>Comparative genomics reveals the genomic features of Rhizophagus irregularis, R. cerebriforme, R. diaphanum and Gigaspora rosea, and their symbiotic lifestyle signature.</title>
        <authorList>
            <person name="Morin E."/>
            <person name="San Clemente H."/>
            <person name="Chen E.C.H."/>
            <person name="De La Providencia I."/>
            <person name="Hainaut M."/>
            <person name="Kuo A."/>
            <person name="Kohler A."/>
            <person name="Murat C."/>
            <person name="Tang N."/>
            <person name="Roy S."/>
            <person name="Loubradou J."/>
            <person name="Henrissat B."/>
            <person name="Grigoriev I.V."/>
            <person name="Corradi N."/>
            <person name="Roux C."/>
            <person name="Martin F.M."/>
        </authorList>
    </citation>
    <scope>NUCLEOTIDE SEQUENCE [LARGE SCALE GENOMIC DNA]</scope>
    <source>
        <strain evidence="4 5">DAOM 194757</strain>
    </source>
</reference>
<dbReference type="InterPro" id="IPR001245">
    <property type="entry name" value="Ser-Thr/Tyr_kinase_cat_dom"/>
</dbReference>
<dbReference type="SUPFAM" id="SSF56112">
    <property type="entry name" value="Protein kinase-like (PK-like)"/>
    <property type="match status" value="1"/>
</dbReference>
<dbReference type="PANTHER" id="PTHR44329:SF298">
    <property type="entry name" value="MIXED LINEAGE KINASE DOMAIN-LIKE PROTEIN"/>
    <property type="match status" value="1"/>
</dbReference>
<dbReference type="PROSITE" id="PS50011">
    <property type="entry name" value="PROTEIN_KINASE_DOM"/>
    <property type="match status" value="1"/>
</dbReference>
<feature type="domain" description="Protein kinase" evidence="3">
    <location>
        <begin position="193"/>
        <end position="464"/>
    </location>
</feature>
<evidence type="ECO:0000259" key="3">
    <source>
        <dbReference type="PROSITE" id="PS50011"/>
    </source>
</evidence>
<keyword evidence="4" id="KW-0808">Transferase</keyword>
<dbReference type="Gene3D" id="1.10.510.10">
    <property type="entry name" value="Transferase(Phosphotransferase) domain 1"/>
    <property type="match status" value="1"/>
</dbReference>
<dbReference type="GO" id="GO:0005524">
    <property type="term" value="F:ATP binding"/>
    <property type="evidence" value="ECO:0007669"/>
    <property type="project" value="UniProtKB-KW"/>
</dbReference>
<protein>
    <submittedName>
        <fullName evidence="4">Kinase-like domain-containing protein</fullName>
    </submittedName>
</protein>
<dbReference type="STRING" id="44941.A0A397U1D9"/>
<name>A0A397U1D9_9GLOM</name>
<dbReference type="InterPro" id="IPR051681">
    <property type="entry name" value="Ser/Thr_Kinases-Pseudokinases"/>
</dbReference>
<accession>A0A397U1D9</accession>
<evidence type="ECO:0000256" key="2">
    <source>
        <dbReference type="ARBA" id="ARBA00022840"/>
    </source>
</evidence>
<dbReference type="PANTHER" id="PTHR44329">
    <property type="entry name" value="SERINE/THREONINE-PROTEIN KINASE TNNI3K-RELATED"/>
    <property type="match status" value="1"/>
</dbReference>
<sequence>MSNDIGLSKIDQITNAFSKLFANKTNPEETFWLGYCYQHGIEIDKNEKKAFTYYQKSANMNNSDGMYYVGHCYYLGIGVEIDKKKAFVYYLKSAKSGNSMVIFKTAVCYRYGIGVEGNYGEFRNWNLKDSKYGKCKHCYEYNTDESWCITCDPEIMIRKWTCGNKDVDCCIKVFQLRTMKYENAIEWIPFDKSSITDKIGEGGFGCVYSATWPDGIRKIEKTDDHHYVRSREPSSTVALKTLSDSSLKEFKNHMKCVMFGSKLKKYGLTQNAETNEYMMVLQYVNNGNLYKFLRTNFRDLNWQTKLKLLLDISEDLRKIHVINYIHADFHSGNILQHKGIGENIKSYISDMGLSKKFYENDSEGCIYGVMPYVAPEVLSSQEFTEKADIYDFGVIMSEISTGQRPFDGYQFNEELAVKICIGSRPEFAPGTPECYIKLAKQCMDSDPEKQPAAWQVFQELYKWVEIMENSDNNEIKKQFLDADKIVEKLPINLPKHPDFMYTSKIINTQKISQAIKVSMPIESIELPDY</sequence>
<keyword evidence="1" id="KW-0547">Nucleotide-binding</keyword>
<dbReference type="InterPro" id="IPR006597">
    <property type="entry name" value="Sel1-like"/>
</dbReference>
<dbReference type="SUPFAM" id="SSF81901">
    <property type="entry name" value="HCP-like"/>
    <property type="match status" value="1"/>
</dbReference>
<gene>
    <name evidence="4" type="ORF">C2G38_2223378</name>
</gene>
<keyword evidence="4" id="KW-0418">Kinase</keyword>
<keyword evidence="5" id="KW-1185">Reference proteome</keyword>
<dbReference type="InterPro" id="IPR011009">
    <property type="entry name" value="Kinase-like_dom_sf"/>
</dbReference>
<evidence type="ECO:0000313" key="4">
    <source>
        <dbReference type="EMBL" id="RIB04062.1"/>
    </source>
</evidence>
<evidence type="ECO:0000256" key="1">
    <source>
        <dbReference type="ARBA" id="ARBA00022741"/>
    </source>
</evidence>
<dbReference type="SMART" id="SM00671">
    <property type="entry name" value="SEL1"/>
    <property type="match status" value="2"/>
</dbReference>
<dbReference type="InterPro" id="IPR011990">
    <property type="entry name" value="TPR-like_helical_dom_sf"/>
</dbReference>
<keyword evidence="2" id="KW-0067">ATP-binding</keyword>
<dbReference type="EMBL" id="QKWP01002262">
    <property type="protein sequence ID" value="RIB04062.1"/>
    <property type="molecule type" value="Genomic_DNA"/>
</dbReference>